<evidence type="ECO:0000256" key="1">
    <source>
        <dbReference type="SAM" id="MobiDB-lite"/>
    </source>
</evidence>
<dbReference type="AlphaFoldDB" id="A0A952AJH7"/>
<comment type="caution">
    <text evidence="2">The sequence shown here is derived from an EMBL/GenBank/DDBJ whole genome shotgun (WGS) entry which is preliminary data.</text>
</comment>
<name>A0A952AJH7_9BACT</name>
<dbReference type="EMBL" id="JACFOF010000002">
    <property type="protein sequence ID" value="MBW7953345.1"/>
    <property type="molecule type" value="Genomic_DNA"/>
</dbReference>
<evidence type="ECO:0000313" key="2">
    <source>
        <dbReference type="EMBL" id="MBW7953345.1"/>
    </source>
</evidence>
<feature type="region of interest" description="Disordered" evidence="1">
    <location>
        <begin position="1"/>
        <end position="20"/>
    </location>
</feature>
<sequence length="340" mass="39241">MMGDTEQQIVPETPDTNTPEAKISLEKQDIIESAVIFADYLTSRFPQVDNIPVPTIDADKEGVKDRAQELPEDTQIMPMLNYYLAGSLAIMLLAQAEQFTEVTGSDEPGVKEGETRPISEGTRLILASFARPVGDLDYVATEYYRARMRRVQEFYKKIEIKEYRQMRENYLWKGGGPTFEEFPEEALICLVRGEEQTRIMIDPVEAYGPNLVAKVVVDEKEYYIARPDAIFTYKVLHLLQGYEHKPEKFNADFSKLFSAIKEMYSEDDLLKITLQILSDYEAAMKATHMRLNTVYNSDEPYEHRVPAFIKRTLDNQSITPEIREFIQRVQNTFLAEEENQ</sequence>
<dbReference type="Proteomes" id="UP000781173">
    <property type="component" value="Unassembled WGS sequence"/>
</dbReference>
<proteinExistence type="predicted"/>
<accession>A0A952AJH7</accession>
<gene>
    <name evidence="2" type="ORF">H3C67_01010</name>
</gene>
<reference evidence="2" key="1">
    <citation type="journal article" date="2022" name="ISME J.">
        <title>A general approach to explore prokaryotic protein glycosylation reveals the unique surface layer modulation of an anammox bacterium.</title>
        <authorList>
            <person name="Pabst M."/>
            <person name="Grouzdev D.S."/>
            <person name="Lawson C.E."/>
            <person name="Kleikamp H.B.C."/>
            <person name="de Ram C."/>
            <person name="Louwen R."/>
            <person name="Lin Y.M."/>
            <person name="Lucker S."/>
            <person name="van Loosdrecht M.C.M."/>
            <person name="Laureni M."/>
        </authorList>
    </citation>
    <scope>NUCLEOTIDE SEQUENCE</scope>
    <source>
        <strain evidence="2">BROCD043</strain>
    </source>
</reference>
<evidence type="ECO:0000313" key="3">
    <source>
        <dbReference type="Proteomes" id="UP000781173"/>
    </source>
</evidence>
<protein>
    <submittedName>
        <fullName evidence="2">Uncharacterized protein</fullName>
    </submittedName>
</protein>
<feature type="compositionally biased region" description="Polar residues" evidence="1">
    <location>
        <begin position="1"/>
        <end position="19"/>
    </location>
</feature>
<organism evidence="2 3">
    <name type="scientific">Candidatus Dojkabacteria bacterium</name>
    <dbReference type="NCBI Taxonomy" id="2099670"/>
    <lineage>
        <taxon>Bacteria</taxon>
        <taxon>Candidatus Dojkabacteria</taxon>
    </lineage>
</organism>